<dbReference type="Pfam" id="PF02565">
    <property type="entry name" value="RecO_C"/>
    <property type="match status" value="1"/>
</dbReference>
<gene>
    <name evidence="7" type="primary">recO</name>
    <name evidence="9" type="ORF">BST92_07155</name>
</gene>
<reference evidence="9 10" key="1">
    <citation type="submission" date="2017-01" db="EMBL/GenBank/DDBJ databases">
        <title>Trade-off between light-utilization and light-protection in marine flavobacteria.</title>
        <authorList>
            <person name="Kumagai Y."/>
            <person name="Yoshizawa S."/>
            <person name="Kogure K."/>
            <person name="Iwasaki W."/>
        </authorList>
    </citation>
    <scope>NUCLEOTIDE SEQUENCE [LARGE SCALE GENOMIC DNA]</scope>
    <source>
        <strain evidence="9 10">KCTC 32109</strain>
    </source>
</reference>
<dbReference type="InterPro" id="IPR022572">
    <property type="entry name" value="DNA_rep/recomb_RecO_N"/>
</dbReference>
<dbReference type="InterPro" id="IPR003717">
    <property type="entry name" value="RecO"/>
</dbReference>
<evidence type="ECO:0000256" key="1">
    <source>
        <dbReference type="ARBA" id="ARBA00007452"/>
    </source>
</evidence>
<dbReference type="Gene3D" id="1.20.1440.120">
    <property type="entry name" value="Recombination protein O, C-terminal domain"/>
    <property type="match status" value="1"/>
</dbReference>
<keyword evidence="5 7" id="KW-0234">DNA repair</keyword>
<evidence type="ECO:0000256" key="7">
    <source>
        <dbReference type="HAMAP-Rule" id="MF_00201"/>
    </source>
</evidence>
<dbReference type="RefSeq" id="WP_105070829.1">
    <property type="nucleotide sequence ID" value="NZ_MTPW01000001.1"/>
</dbReference>
<dbReference type="SUPFAM" id="SSF57863">
    <property type="entry name" value="ArfGap/RecO-like zinc finger"/>
    <property type="match status" value="1"/>
</dbReference>
<dbReference type="InterPro" id="IPR012340">
    <property type="entry name" value="NA-bd_OB-fold"/>
</dbReference>
<comment type="function">
    <text evidence="7">Involved in DNA repair and RecF pathway recombination.</text>
</comment>
<dbReference type="PANTHER" id="PTHR33991">
    <property type="entry name" value="DNA REPAIR PROTEIN RECO"/>
    <property type="match status" value="1"/>
</dbReference>
<evidence type="ECO:0000256" key="2">
    <source>
        <dbReference type="ARBA" id="ARBA00021310"/>
    </source>
</evidence>
<keyword evidence="10" id="KW-1185">Reference proteome</keyword>
<evidence type="ECO:0000313" key="9">
    <source>
        <dbReference type="EMBL" id="PQJ31715.1"/>
    </source>
</evidence>
<dbReference type="Pfam" id="PF11967">
    <property type="entry name" value="RecO_N"/>
    <property type="match status" value="1"/>
</dbReference>
<dbReference type="OrthoDB" id="9789152at2"/>
<comment type="caution">
    <text evidence="9">The sequence shown here is derived from an EMBL/GenBank/DDBJ whole genome shotgun (WGS) entry which is preliminary data.</text>
</comment>
<feature type="domain" description="DNA replication/recombination mediator RecO N-terminal" evidence="8">
    <location>
        <begin position="1"/>
        <end position="79"/>
    </location>
</feature>
<dbReference type="EMBL" id="MTPW01000001">
    <property type="protein sequence ID" value="PQJ31715.1"/>
    <property type="molecule type" value="Genomic_DNA"/>
</dbReference>
<dbReference type="GO" id="GO:0043590">
    <property type="term" value="C:bacterial nucleoid"/>
    <property type="evidence" value="ECO:0007669"/>
    <property type="project" value="TreeGrafter"/>
</dbReference>
<evidence type="ECO:0000259" key="8">
    <source>
        <dbReference type="Pfam" id="PF11967"/>
    </source>
</evidence>
<dbReference type="NCBIfam" id="TIGR00613">
    <property type="entry name" value="reco"/>
    <property type="match status" value="1"/>
</dbReference>
<evidence type="ECO:0000256" key="5">
    <source>
        <dbReference type="ARBA" id="ARBA00023204"/>
    </source>
</evidence>
<evidence type="ECO:0000256" key="6">
    <source>
        <dbReference type="ARBA" id="ARBA00033409"/>
    </source>
</evidence>
<dbReference type="Gene3D" id="2.40.50.140">
    <property type="entry name" value="Nucleic acid-binding proteins"/>
    <property type="match status" value="1"/>
</dbReference>
<dbReference type="Proteomes" id="UP000239747">
    <property type="component" value="Unassembled WGS sequence"/>
</dbReference>
<evidence type="ECO:0000256" key="4">
    <source>
        <dbReference type="ARBA" id="ARBA00023172"/>
    </source>
</evidence>
<dbReference type="SUPFAM" id="SSF50249">
    <property type="entry name" value="Nucleic acid-binding proteins"/>
    <property type="match status" value="1"/>
</dbReference>
<keyword evidence="4 7" id="KW-0233">DNA recombination</keyword>
<dbReference type="HAMAP" id="MF_00201">
    <property type="entry name" value="RecO"/>
    <property type="match status" value="1"/>
</dbReference>
<comment type="similarity">
    <text evidence="1 7">Belongs to the RecO family.</text>
</comment>
<dbReference type="GO" id="GO:0006310">
    <property type="term" value="P:DNA recombination"/>
    <property type="evidence" value="ECO:0007669"/>
    <property type="project" value="UniProtKB-UniRule"/>
</dbReference>
<proteinExistence type="inferred from homology"/>
<dbReference type="InterPro" id="IPR042242">
    <property type="entry name" value="RecO_C"/>
</dbReference>
<evidence type="ECO:0000256" key="3">
    <source>
        <dbReference type="ARBA" id="ARBA00022763"/>
    </source>
</evidence>
<accession>A0A2S7U9V7</accession>
<dbReference type="InterPro" id="IPR037278">
    <property type="entry name" value="ARFGAP/RecO"/>
</dbReference>
<protein>
    <recommendedName>
        <fullName evidence="2 7">DNA repair protein RecO</fullName>
    </recommendedName>
    <alternativeName>
        <fullName evidence="6 7">Recombination protein O</fullName>
    </alternativeName>
</protein>
<sequence length="240" mass="27484">MLTRTPAIVLSTIKYGEADLIARLYTRELGTQSYMLKGVRKSRKGKLRISYFQPLIQLDIVTQHKGKGSLEYIKEAHVTPAYDTIYTDIIKSSVVMFFSEMLTQLLTEQQPDANLYDYLSSIFQFLDQSDAVANFSIKTLLDLTAHMGFQPDVETIDFPYFNLLDGSFDNNGVLPHHATIEESNLIKLFLGTNFAAINEIKMNREERNSLLNLVIDYFQIHLHVFKKPTSLTILKQLFDS</sequence>
<organism evidence="9 10">
    <name type="scientific">Nonlabens arenilitoris</name>
    <dbReference type="NCBI Taxonomy" id="1217969"/>
    <lineage>
        <taxon>Bacteria</taxon>
        <taxon>Pseudomonadati</taxon>
        <taxon>Bacteroidota</taxon>
        <taxon>Flavobacteriia</taxon>
        <taxon>Flavobacteriales</taxon>
        <taxon>Flavobacteriaceae</taxon>
        <taxon>Nonlabens</taxon>
    </lineage>
</organism>
<dbReference type="PANTHER" id="PTHR33991:SF1">
    <property type="entry name" value="DNA REPAIR PROTEIN RECO"/>
    <property type="match status" value="1"/>
</dbReference>
<dbReference type="AlphaFoldDB" id="A0A2S7U9V7"/>
<dbReference type="GO" id="GO:0006302">
    <property type="term" value="P:double-strand break repair"/>
    <property type="evidence" value="ECO:0007669"/>
    <property type="project" value="TreeGrafter"/>
</dbReference>
<name>A0A2S7U9V7_9FLAO</name>
<keyword evidence="3 7" id="KW-0227">DNA damage</keyword>
<evidence type="ECO:0000313" key="10">
    <source>
        <dbReference type="Proteomes" id="UP000239747"/>
    </source>
</evidence>